<name>A0A2T7A618_TUBBO</name>
<dbReference type="EMBL" id="NESQ01000016">
    <property type="protein sequence ID" value="PUU83191.1"/>
    <property type="molecule type" value="Genomic_DNA"/>
</dbReference>
<keyword evidence="3" id="KW-1185">Reference proteome</keyword>
<sequence>MSLNHNPPTKPATNIWSVMNYQVPRGKCVHKVPFPPRPVLSTSCPCLRFMLNPLQAASSFACDGCGHHASFHNLRNPGEEEEVILVAEGERDGGRKMVMNGSGNGTGRKRSSLVAGNGVRGQLKNGNGRDRDRGDDRDEGDEGDLECQVVKRIRN</sequence>
<dbReference type="OrthoDB" id="5424021at2759"/>
<comment type="caution">
    <text evidence="2">The sequence shown here is derived from an EMBL/GenBank/DDBJ whole genome shotgun (WGS) entry which is preliminary data.</text>
</comment>
<feature type="region of interest" description="Disordered" evidence="1">
    <location>
        <begin position="89"/>
        <end position="146"/>
    </location>
</feature>
<proteinExistence type="predicted"/>
<protein>
    <submittedName>
        <fullName evidence="2">Uncharacterized protein</fullName>
    </submittedName>
</protein>
<dbReference type="Proteomes" id="UP000244722">
    <property type="component" value="Unassembled WGS sequence"/>
</dbReference>
<feature type="compositionally biased region" description="Basic and acidic residues" evidence="1">
    <location>
        <begin position="127"/>
        <end position="136"/>
    </location>
</feature>
<evidence type="ECO:0000256" key="1">
    <source>
        <dbReference type="SAM" id="MobiDB-lite"/>
    </source>
</evidence>
<reference evidence="2 3" key="1">
    <citation type="submission" date="2017-04" db="EMBL/GenBank/DDBJ databases">
        <title>Draft genome sequence of Tuber borchii Vittad., a whitish edible truffle.</title>
        <authorList>
            <consortium name="DOE Joint Genome Institute"/>
            <person name="Murat C."/>
            <person name="Kuo A."/>
            <person name="Barry K.W."/>
            <person name="Clum A."/>
            <person name="Dockter R.B."/>
            <person name="Fauchery L."/>
            <person name="Iotti M."/>
            <person name="Kohler A."/>
            <person name="Labutti K."/>
            <person name="Lindquist E.A."/>
            <person name="Lipzen A."/>
            <person name="Ohm R.A."/>
            <person name="Wang M."/>
            <person name="Grigoriev I.V."/>
            <person name="Zambonelli A."/>
            <person name="Martin F.M."/>
        </authorList>
    </citation>
    <scope>NUCLEOTIDE SEQUENCE [LARGE SCALE GENOMIC DNA]</scope>
    <source>
        <strain evidence="2 3">Tbo3840</strain>
    </source>
</reference>
<organism evidence="2 3">
    <name type="scientific">Tuber borchii</name>
    <name type="common">White truffle</name>
    <dbReference type="NCBI Taxonomy" id="42251"/>
    <lineage>
        <taxon>Eukaryota</taxon>
        <taxon>Fungi</taxon>
        <taxon>Dikarya</taxon>
        <taxon>Ascomycota</taxon>
        <taxon>Pezizomycotina</taxon>
        <taxon>Pezizomycetes</taxon>
        <taxon>Pezizales</taxon>
        <taxon>Tuberaceae</taxon>
        <taxon>Tuber</taxon>
    </lineage>
</organism>
<accession>A0A2T7A618</accession>
<evidence type="ECO:0000313" key="2">
    <source>
        <dbReference type="EMBL" id="PUU83191.1"/>
    </source>
</evidence>
<gene>
    <name evidence="2" type="ORF">B9Z19DRAFT_187290</name>
</gene>
<dbReference type="AlphaFoldDB" id="A0A2T7A618"/>
<evidence type="ECO:0000313" key="3">
    <source>
        <dbReference type="Proteomes" id="UP000244722"/>
    </source>
</evidence>